<organism evidence="2">
    <name type="scientific">marine sediment metagenome</name>
    <dbReference type="NCBI Taxonomy" id="412755"/>
    <lineage>
        <taxon>unclassified sequences</taxon>
        <taxon>metagenomes</taxon>
        <taxon>ecological metagenomes</taxon>
    </lineage>
</organism>
<dbReference type="EMBL" id="BARU01000594">
    <property type="protein sequence ID" value="GAH22635.1"/>
    <property type="molecule type" value="Genomic_DNA"/>
</dbReference>
<dbReference type="AlphaFoldDB" id="X1EQP2"/>
<feature type="non-terminal residue" evidence="2">
    <location>
        <position position="327"/>
    </location>
</feature>
<name>X1EQP2_9ZZZZ</name>
<reference evidence="2" key="1">
    <citation type="journal article" date="2014" name="Front. Microbiol.">
        <title>High frequency of phylogenetically diverse reductive dehalogenase-homologous genes in deep subseafloor sedimentary metagenomes.</title>
        <authorList>
            <person name="Kawai M."/>
            <person name="Futagami T."/>
            <person name="Toyoda A."/>
            <person name="Takaki Y."/>
            <person name="Nishi S."/>
            <person name="Hori S."/>
            <person name="Arai W."/>
            <person name="Tsubouchi T."/>
            <person name="Morono Y."/>
            <person name="Uchiyama I."/>
            <person name="Ito T."/>
            <person name="Fujiyama A."/>
            <person name="Inagaki F."/>
            <person name="Takami H."/>
        </authorList>
    </citation>
    <scope>NUCLEOTIDE SEQUENCE</scope>
    <source>
        <strain evidence="2">Expedition CK06-06</strain>
    </source>
</reference>
<feature type="coiled-coil region" evidence="1">
    <location>
        <begin position="279"/>
        <end position="324"/>
    </location>
</feature>
<evidence type="ECO:0000256" key="1">
    <source>
        <dbReference type="SAM" id="Coils"/>
    </source>
</evidence>
<proteinExistence type="predicted"/>
<feature type="coiled-coil region" evidence="1">
    <location>
        <begin position="32"/>
        <end position="59"/>
    </location>
</feature>
<protein>
    <submittedName>
        <fullName evidence="2">Uncharacterized protein</fullName>
    </submittedName>
</protein>
<sequence length="327" mass="38913">MTEELEKKEKSLDIILEKYALKEKKNIMLEKLAQISQIIAETESEIAEKTSQRTKLAEESFKESGSEVEIIQQADVKYRTFSKGLSSAMPISEEERQRDLKDLKNVMEILESLEETKYLKDQKTVDVARGLFFDKMSQKINSIINELNLRDHKIIPNDRLIFHSLKSIHQLKNEDFDSIFNIMKETGFFNDFIEVNPELSLIVFKREKLSFNQSEKVLLAFAYAEDYLTPQKLMELTEWNNDFAMKVINSLKEKELLTIYDENIKIDGFGNVDERKKWNEFIENQIKQEKEDFERKRGRQKEREDEFKEKMRLKQQKLKKIEDQRLK</sequence>
<gene>
    <name evidence="2" type="ORF">S03H2_01902</name>
</gene>
<comment type="caution">
    <text evidence="2">The sequence shown here is derived from an EMBL/GenBank/DDBJ whole genome shotgun (WGS) entry which is preliminary data.</text>
</comment>
<accession>X1EQP2</accession>
<evidence type="ECO:0000313" key="2">
    <source>
        <dbReference type="EMBL" id="GAH22635.1"/>
    </source>
</evidence>
<keyword evidence="1" id="KW-0175">Coiled coil</keyword>